<dbReference type="InterPro" id="IPR005123">
    <property type="entry name" value="Oxoglu/Fe-dep_dioxygenase_dom"/>
</dbReference>
<dbReference type="SMART" id="SM00702">
    <property type="entry name" value="P4Hc"/>
    <property type="match status" value="1"/>
</dbReference>
<dbReference type="GO" id="GO:0005783">
    <property type="term" value="C:endoplasmic reticulum"/>
    <property type="evidence" value="ECO:0000318"/>
    <property type="project" value="GO_Central"/>
</dbReference>
<protein>
    <recommendedName>
        <fullName evidence="4">procollagen-proline 4-dioxygenase</fullName>
        <ecNumber evidence="4">1.14.11.2</ecNumber>
    </recommendedName>
</protein>
<dbReference type="InterPro" id="IPR044862">
    <property type="entry name" value="Pro_4_hyd_alph_FE2OG_OXY"/>
</dbReference>
<comment type="cofactor">
    <cofactor evidence="1">
        <name>L-ascorbate</name>
        <dbReference type="ChEBI" id="CHEBI:38290"/>
    </cofactor>
</comment>
<evidence type="ECO:0000256" key="16">
    <source>
        <dbReference type="SAM" id="Phobius"/>
    </source>
</evidence>
<evidence type="ECO:0000256" key="11">
    <source>
        <dbReference type="ARBA" id="ARBA00023002"/>
    </source>
</evidence>
<name>A0A061DID6_THECC</name>
<feature type="domain" description="Fe2OG dioxygenase" evidence="17">
    <location>
        <begin position="176"/>
        <end position="296"/>
    </location>
</feature>
<dbReference type="EMBL" id="CM001879">
    <property type="protein sequence ID" value="EOX91621.1"/>
    <property type="molecule type" value="Genomic_DNA"/>
</dbReference>
<keyword evidence="10 16" id="KW-1133">Transmembrane helix</keyword>
<evidence type="ECO:0000256" key="15">
    <source>
        <dbReference type="ARBA" id="ARBA00049169"/>
    </source>
</evidence>
<keyword evidence="7" id="KW-0256">Endoplasmic reticulum</keyword>
<dbReference type="EC" id="1.14.11.2" evidence="4"/>
<accession>A0A061DID6</accession>
<dbReference type="Gene3D" id="2.60.120.620">
    <property type="entry name" value="q2cbj1_9rhob like domain"/>
    <property type="match status" value="1"/>
</dbReference>
<keyword evidence="13 16" id="KW-0472">Membrane</keyword>
<comment type="similarity">
    <text evidence="3">Belongs to the P4HA family.</text>
</comment>
<keyword evidence="9" id="KW-0735">Signal-anchor</keyword>
<dbReference type="InterPro" id="IPR045054">
    <property type="entry name" value="P4HA-like"/>
</dbReference>
<evidence type="ECO:0000256" key="10">
    <source>
        <dbReference type="ARBA" id="ARBA00022989"/>
    </source>
</evidence>
<dbReference type="PANTHER" id="PTHR10869">
    <property type="entry name" value="PROLYL 4-HYDROXYLASE ALPHA SUBUNIT"/>
    <property type="match status" value="1"/>
</dbReference>
<evidence type="ECO:0000256" key="7">
    <source>
        <dbReference type="ARBA" id="ARBA00022824"/>
    </source>
</evidence>
<dbReference type="AlphaFoldDB" id="A0A061DID6"/>
<dbReference type="Gramene" id="EOX91621">
    <property type="protein sequence ID" value="EOX91621"/>
    <property type="gene ID" value="TCM_000752"/>
</dbReference>
<evidence type="ECO:0000256" key="6">
    <source>
        <dbReference type="ARBA" id="ARBA00022723"/>
    </source>
</evidence>
<sequence>MSSNEMFDDYTPKKKAKSRAYSLCWNSKANIGFPGVFLFCCLFFLAGFFASNLLSQKEVSGARQRGRRLESLDYDLMARGETGDDSVSVIPFQVISWRPRAFYFPNFATPAQCQHIIDMAKPKLEPSTVLLAKGETQQPNDVRTSMGTFLSAYEDETGVLDDIEEKIAKATKLPRVNYEAFNVLRYGVGQKYDSHYDVFDPERYGPQKSQRVATFLLYLSDVEGGGETAFPFEDGLNMDENYDVKKCIGLKAKPRLGDGLLFYSLFPNNSIDPTSTHGSCPVIKGAKWVATKWIRDQQDF</sequence>
<dbReference type="PROSITE" id="PS51471">
    <property type="entry name" value="FE2OG_OXY"/>
    <property type="match status" value="1"/>
</dbReference>
<evidence type="ECO:0000256" key="4">
    <source>
        <dbReference type="ARBA" id="ARBA00012269"/>
    </source>
</evidence>
<evidence type="ECO:0000313" key="19">
    <source>
        <dbReference type="Proteomes" id="UP000026915"/>
    </source>
</evidence>
<dbReference type="Pfam" id="PF13640">
    <property type="entry name" value="2OG-FeII_Oxy_3"/>
    <property type="match status" value="1"/>
</dbReference>
<evidence type="ECO:0000256" key="5">
    <source>
        <dbReference type="ARBA" id="ARBA00022692"/>
    </source>
</evidence>
<dbReference type="InterPro" id="IPR006620">
    <property type="entry name" value="Pro_4_hyd_alph"/>
</dbReference>
<evidence type="ECO:0000256" key="3">
    <source>
        <dbReference type="ARBA" id="ARBA00006511"/>
    </source>
</evidence>
<evidence type="ECO:0000259" key="17">
    <source>
        <dbReference type="PROSITE" id="PS51471"/>
    </source>
</evidence>
<comment type="catalytic activity">
    <reaction evidence="15">
        <text>L-prolyl-[collagen] + 2-oxoglutarate + O2 = trans-4-hydroxy-L-prolyl-[collagen] + succinate + CO2</text>
        <dbReference type="Rhea" id="RHEA:18945"/>
        <dbReference type="Rhea" id="RHEA-COMP:11676"/>
        <dbReference type="Rhea" id="RHEA-COMP:11680"/>
        <dbReference type="ChEBI" id="CHEBI:15379"/>
        <dbReference type="ChEBI" id="CHEBI:16526"/>
        <dbReference type="ChEBI" id="CHEBI:16810"/>
        <dbReference type="ChEBI" id="CHEBI:30031"/>
        <dbReference type="ChEBI" id="CHEBI:50342"/>
        <dbReference type="ChEBI" id="CHEBI:61965"/>
        <dbReference type="EC" id="1.14.11.2"/>
    </reaction>
</comment>
<dbReference type="InParanoid" id="A0A061DID6"/>
<proteinExistence type="inferred from homology"/>
<evidence type="ECO:0000256" key="8">
    <source>
        <dbReference type="ARBA" id="ARBA00022964"/>
    </source>
</evidence>
<evidence type="ECO:0000256" key="14">
    <source>
        <dbReference type="ARBA" id="ARBA00023180"/>
    </source>
</evidence>
<dbReference type="OMA" id="NEENTKG"/>
<keyword evidence="12" id="KW-0408">Iron</keyword>
<dbReference type="GO" id="GO:0031418">
    <property type="term" value="F:L-ascorbic acid binding"/>
    <property type="evidence" value="ECO:0007669"/>
    <property type="project" value="InterPro"/>
</dbReference>
<dbReference type="PANTHER" id="PTHR10869:SF246">
    <property type="entry name" value="TRANSMEMBRANE PROLYL 4-HYDROXYLASE"/>
    <property type="match status" value="1"/>
</dbReference>
<evidence type="ECO:0000256" key="13">
    <source>
        <dbReference type="ARBA" id="ARBA00023136"/>
    </source>
</evidence>
<feature type="transmembrane region" description="Helical" evidence="16">
    <location>
        <begin position="31"/>
        <end position="55"/>
    </location>
</feature>
<evidence type="ECO:0000256" key="1">
    <source>
        <dbReference type="ARBA" id="ARBA00001961"/>
    </source>
</evidence>
<evidence type="ECO:0000256" key="2">
    <source>
        <dbReference type="ARBA" id="ARBA00004648"/>
    </source>
</evidence>
<keyword evidence="11" id="KW-0560">Oxidoreductase</keyword>
<dbReference type="GO" id="GO:0005506">
    <property type="term" value="F:iron ion binding"/>
    <property type="evidence" value="ECO:0007669"/>
    <property type="project" value="InterPro"/>
</dbReference>
<dbReference type="STRING" id="3641.A0A061DID6"/>
<keyword evidence="6" id="KW-0479">Metal-binding</keyword>
<keyword evidence="5 16" id="KW-0812">Transmembrane</keyword>
<dbReference type="eggNOG" id="KOG1591">
    <property type="taxonomic scope" value="Eukaryota"/>
</dbReference>
<gene>
    <name evidence="18" type="ORF">TCM_000752</name>
</gene>
<dbReference type="FunFam" id="2.60.120.620:FF:000002">
    <property type="entry name" value="Prolyl 4-hydroxylase 4"/>
    <property type="match status" value="1"/>
</dbReference>
<comment type="subcellular location">
    <subcellularLocation>
        <location evidence="2">Endoplasmic reticulum membrane</location>
        <topology evidence="2">Single-pass type II membrane protein</topology>
    </subcellularLocation>
</comment>
<dbReference type="GO" id="GO:0004656">
    <property type="term" value="F:procollagen-proline 4-dioxygenase activity"/>
    <property type="evidence" value="ECO:0000318"/>
    <property type="project" value="GO_Central"/>
</dbReference>
<evidence type="ECO:0000256" key="9">
    <source>
        <dbReference type="ARBA" id="ARBA00022968"/>
    </source>
</evidence>
<keyword evidence="19" id="KW-1185">Reference proteome</keyword>
<keyword evidence="8" id="KW-0223">Dioxygenase</keyword>
<keyword evidence="14" id="KW-0325">Glycoprotein</keyword>
<dbReference type="Proteomes" id="UP000026915">
    <property type="component" value="Chromosome 1"/>
</dbReference>
<evidence type="ECO:0000256" key="12">
    <source>
        <dbReference type="ARBA" id="ARBA00023004"/>
    </source>
</evidence>
<dbReference type="GO" id="GO:0005789">
    <property type="term" value="C:endoplasmic reticulum membrane"/>
    <property type="evidence" value="ECO:0007669"/>
    <property type="project" value="UniProtKB-SubCell"/>
</dbReference>
<reference evidence="18 19" key="1">
    <citation type="journal article" date="2013" name="Genome Biol.">
        <title>The genome sequence of the most widely cultivated cacao type and its use to identify candidate genes regulating pod color.</title>
        <authorList>
            <person name="Motamayor J.C."/>
            <person name="Mockaitis K."/>
            <person name="Schmutz J."/>
            <person name="Haiminen N."/>
            <person name="Iii D.L."/>
            <person name="Cornejo O."/>
            <person name="Findley S.D."/>
            <person name="Zheng P."/>
            <person name="Utro F."/>
            <person name="Royaert S."/>
            <person name="Saski C."/>
            <person name="Jenkins J."/>
            <person name="Podicheti R."/>
            <person name="Zhao M."/>
            <person name="Scheffler B.E."/>
            <person name="Stack J.C."/>
            <person name="Feltus F.A."/>
            <person name="Mustiga G.M."/>
            <person name="Amores F."/>
            <person name="Phillips W."/>
            <person name="Marelli J.P."/>
            <person name="May G.D."/>
            <person name="Shapiro H."/>
            <person name="Ma J."/>
            <person name="Bustamante C.D."/>
            <person name="Schnell R.J."/>
            <person name="Main D."/>
            <person name="Gilbert D."/>
            <person name="Parida L."/>
            <person name="Kuhn D.N."/>
        </authorList>
    </citation>
    <scope>NUCLEOTIDE SEQUENCE [LARGE SCALE GENOMIC DNA]</scope>
    <source>
        <strain evidence="19">cv. Matina 1-6</strain>
    </source>
</reference>
<organism evidence="18 19">
    <name type="scientific">Theobroma cacao</name>
    <name type="common">Cacao</name>
    <name type="synonym">Cocoa</name>
    <dbReference type="NCBI Taxonomy" id="3641"/>
    <lineage>
        <taxon>Eukaryota</taxon>
        <taxon>Viridiplantae</taxon>
        <taxon>Streptophyta</taxon>
        <taxon>Embryophyta</taxon>
        <taxon>Tracheophyta</taxon>
        <taxon>Spermatophyta</taxon>
        <taxon>Magnoliopsida</taxon>
        <taxon>eudicotyledons</taxon>
        <taxon>Gunneridae</taxon>
        <taxon>Pentapetalae</taxon>
        <taxon>rosids</taxon>
        <taxon>malvids</taxon>
        <taxon>Malvales</taxon>
        <taxon>Malvaceae</taxon>
        <taxon>Byttnerioideae</taxon>
        <taxon>Theobroma</taxon>
    </lineage>
</organism>
<evidence type="ECO:0000313" key="18">
    <source>
        <dbReference type="EMBL" id="EOX91621.1"/>
    </source>
</evidence>